<dbReference type="GO" id="GO:0005886">
    <property type="term" value="C:plasma membrane"/>
    <property type="evidence" value="ECO:0007669"/>
    <property type="project" value="UniProtKB-SubCell"/>
</dbReference>
<dbReference type="PANTHER" id="PTHR24220">
    <property type="entry name" value="IMPORT ATP-BINDING PROTEIN"/>
    <property type="match status" value="1"/>
</dbReference>
<dbReference type="GO" id="GO:0051301">
    <property type="term" value="P:cell division"/>
    <property type="evidence" value="ECO:0007669"/>
    <property type="project" value="UniProtKB-UniRule"/>
</dbReference>
<dbReference type="AlphaFoldDB" id="A0A1G2HTL2"/>
<dbReference type="InterPro" id="IPR003593">
    <property type="entry name" value="AAA+_ATPase"/>
</dbReference>
<dbReference type="InterPro" id="IPR017911">
    <property type="entry name" value="MacB-like_ATP-bd"/>
</dbReference>
<evidence type="ECO:0000259" key="11">
    <source>
        <dbReference type="PROSITE" id="PS50893"/>
    </source>
</evidence>
<keyword evidence="6 10" id="KW-0547">Nucleotide-binding</keyword>
<keyword evidence="4 10" id="KW-1003">Cell membrane</keyword>
<evidence type="ECO:0000256" key="1">
    <source>
        <dbReference type="ARBA" id="ARBA00005417"/>
    </source>
</evidence>
<comment type="subcellular location">
    <subcellularLocation>
        <location evidence="10">Cell membrane</location>
        <topology evidence="10">Peripheral membrane protein</topology>
        <orientation evidence="10">Cytoplasmic side</orientation>
    </subcellularLocation>
</comment>
<dbReference type="InterPro" id="IPR005286">
    <property type="entry name" value="Cell_div_FtsE"/>
</dbReference>
<accession>A0A1G2HTL2</accession>
<evidence type="ECO:0000313" key="12">
    <source>
        <dbReference type="EMBL" id="OGZ65795.1"/>
    </source>
</evidence>
<dbReference type="SMART" id="SM00382">
    <property type="entry name" value="AAA"/>
    <property type="match status" value="1"/>
</dbReference>
<evidence type="ECO:0000256" key="6">
    <source>
        <dbReference type="ARBA" id="ARBA00022741"/>
    </source>
</evidence>
<dbReference type="InterPro" id="IPR003439">
    <property type="entry name" value="ABC_transporter-like_ATP-bd"/>
</dbReference>
<evidence type="ECO:0000256" key="10">
    <source>
        <dbReference type="RuleBase" id="RU365094"/>
    </source>
</evidence>
<keyword evidence="8 10" id="KW-0472">Membrane</keyword>
<dbReference type="InterPro" id="IPR027417">
    <property type="entry name" value="P-loop_NTPase"/>
</dbReference>
<evidence type="ECO:0000256" key="4">
    <source>
        <dbReference type="ARBA" id="ARBA00022475"/>
    </source>
</evidence>
<comment type="similarity">
    <text evidence="1 10">Belongs to the ABC transporter superfamily.</text>
</comment>
<name>A0A1G2HTL2_9BACT</name>
<dbReference type="GO" id="GO:0016887">
    <property type="term" value="F:ATP hydrolysis activity"/>
    <property type="evidence" value="ECO:0007669"/>
    <property type="project" value="InterPro"/>
</dbReference>
<reference evidence="12 13" key="1">
    <citation type="journal article" date="2016" name="Nat. Commun.">
        <title>Thousands of microbial genomes shed light on interconnected biogeochemical processes in an aquifer system.</title>
        <authorList>
            <person name="Anantharaman K."/>
            <person name="Brown C.T."/>
            <person name="Hug L.A."/>
            <person name="Sharon I."/>
            <person name="Castelle C.J."/>
            <person name="Probst A.J."/>
            <person name="Thomas B.C."/>
            <person name="Singh A."/>
            <person name="Wilkins M.J."/>
            <person name="Karaoz U."/>
            <person name="Brodie E.L."/>
            <person name="Williams K.H."/>
            <person name="Hubbard S.S."/>
            <person name="Banfield J.F."/>
        </authorList>
    </citation>
    <scope>NUCLEOTIDE SEQUENCE [LARGE SCALE GENOMIC DNA]</scope>
</reference>
<dbReference type="EMBL" id="MHOP01000013">
    <property type="protein sequence ID" value="OGZ65795.1"/>
    <property type="molecule type" value="Genomic_DNA"/>
</dbReference>
<dbReference type="PANTHER" id="PTHR24220:SF470">
    <property type="entry name" value="CELL DIVISION ATP-BINDING PROTEIN FTSE"/>
    <property type="match status" value="1"/>
</dbReference>
<keyword evidence="7 10" id="KW-0067">ATP-binding</keyword>
<organism evidence="12 13">
    <name type="scientific">Candidatus Staskawiczbacteria bacterium RIFCSPHIGHO2_01_FULL_41_41</name>
    <dbReference type="NCBI Taxonomy" id="1802203"/>
    <lineage>
        <taxon>Bacteria</taxon>
        <taxon>Candidatus Staskawicziibacteriota</taxon>
    </lineage>
</organism>
<evidence type="ECO:0000256" key="8">
    <source>
        <dbReference type="ARBA" id="ARBA00023136"/>
    </source>
</evidence>
<dbReference type="GO" id="GO:0005524">
    <property type="term" value="F:ATP binding"/>
    <property type="evidence" value="ECO:0007669"/>
    <property type="project" value="UniProtKB-UniRule"/>
</dbReference>
<protein>
    <recommendedName>
        <fullName evidence="2 10">Cell division ATP-binding protein FtsE</fullName>
    </recommendedName>
</protein>
<dbReference type="CDD" id="cd03255">
    <property type="entry name" value="ABC_MJ0796_LolCDE_FtsE"/>
    <property type="match status" value="1"/>
</dbReference>
<dbReference type="SUPFAM" id="SSF52540">
    <property type="entry name" value="P-loop containing nucleoside triphosphate hydrolases"/>
    <property type="match status" value="1"/>
</dbReference>
<comment type="subunit">
    <text evidence="10">Homodimer. Forms a membrane-associated complex with FtsX.</text>
</comment>
<keyword evidence="5 10" id="KW-0132">Cell division</keyword>
<proteinExistence type="inferred from homology"/>
<evidence type="ECO:0000256" key="5">
    <source>
        <dbReference type="ARBA" id="ARBA00022618"/>
    </source>
</evidence>
<evidence type="ECO:0000256" key="2">
    <source>
        <dbReference type="ARBA" id="ARBA00020019"/>
    </source>
</evidence>
<dbReference type="InterPro" id="IPR015854">
    <property type="entry name" value="ABC_transpr_LolD-like"/>
</dbReference>
<dbReference type="Pfam" id="PF00005">
    <property type="entry name" value="ABC_tran"/>
    <property type="match status" value="1"/>
</dbReference>
<dbReference type="NCBIfam" id="TIGR02673">
    <property type="entry name" value="FtsE"/>
    <property type="match status" value="1"/>
</dbReference>
<gene>
    <name evidence="10" type="primary">ftsE</name>
    <name evidence="12" type="ORF">A2822_00870</name>
</gene>
<dbReference type="Gene3D" id="3.40.50.300">
    <property type="entry name" value="P-loop containing nucleotide triphosphate hydrolases"/>
    <property type="match status" value="1"/>
</dbReference>
<feature type="domain" description="ABC transporter" evidence="11">
    <location>
        <begin position="2"/>
        <end position="226"/>
    </location>
</feature>
<comment type="caution">
    <text evidence="12">The sequence shown here is derived from an EMBL/GenBank/DDBJ whole genome shotgun (WGS) entry which is preliminary data.</text>
</comment>
<sequence>MIRFEKVTKIYLPESAVLQDVSFEVKKGEFVSIVGKSGAGKSTLIKMILGLEEPTYGDVFFNGENIHKVSHNELQNIRRKIGAVYQDYKLLPAKTVYENVAYIMEIEGRVNEDIALQVPRVLAAIGLKEKMDNFPEELSGGEQQRLAIARALAGQPEVIIADEPTGNLDPYNSHEVLALLEKINRSGKTVILATHDREIVNKLARRVITIEDGRVVRDEEKGRFII</sequence>
<dbReference type="InterPro" id="IPR017871">
    <property type="entry name" value="ABC_transporter-like_CS"/>
</dbReference>
<evidence type="ECO:0000256" key="7">
    <source>
        <dbReference type="ARBA" id="ARBA00022840"/>
    </source>
</evidence>
<keyword evidence="9 10" id="KW-0131">Cell cycle</keyword>
<dbReference type="PROSITE" id="PS50893">
    <property type="entry name" value="ABC_TRANSPORTER_2"/>
    <property type="match status" value="1"/>
</dbReference>
<dbReference type="Proteomes" id="UP000178774">
    <property type="component" value="Unassembled WGS sequence"/>
</dbReference>
<dbReference type="PROSITE" id="PS00211">
    <property type="entry name" value="ABC_TRANSPORTER_1"/>
    <property type="match status" value="1"/>
</dbReference>
<dbReference type="FunFam" id="3.40.50.300:FF:000056">
    <property type="entry name" value="Cell division ATP-binding protein FtsE"/>
    <property type="match status" value="1"/>
</dbReference>
<evidence type="ECO:0000256" key="9">
    <source>
        <dbReference type="ARBA" id="ARBA00023306"/>
    </source>
</evidence>
<evidence type="ECO:0000313" key="13">
    <source>
        <dbReference type="Proteomes" id="UP000178774"/>
    </source>
</evidence>
<keyword evidence="3" id="KW-0813">Transport</keyword>
<comment type="function">
    <text evidence="10">Part of the ABC transporter FtsEX involved in cellular division.</text>
</comment>
<evidence type="ECO:0000256" key="3">
    <source>
        <dbReference type="ARBA" id="ARBA00022448"/>
    </source>
</evidence>
<dbReference type="GO" id="GO:0022857">
    <property type="term" value="F:transmembrane transporter activity"/>
    <property type="evidence" value="ECO:0007669"/>
    <property type="project" value="TreeGrafter"/>
</dbReference>